<dbReference type="EC" id="2.1.1.242" evidence="1"/>
<keyword evidence="1 2" id="KW-0808">Transferase</keyword>
<reference evidence="2 3" key="1">
    <citation type="submission" date="2018-05" db="EMBL/GenBank/DDBJ databases">
        <title>Leucothrix arctica sp. nov., isolated from Arctic seawater.</title>
        <authorList>
            <person name="Choi A."/>
            <person name="Baek K."/>
        </authorList>
    </citation>
    <scope>NUCLEOTIDE SEQUENCE [LARGE SCALE GENOMIC DNA]</scope>
    <source>
        <strain evidence="2 3">JCM 18388</strain>
    </source>
</reference>
<dbReference type="SUPFAM" id="SSF53335">
    <property type="entry name" value="S-adenosyl-L-methionine-dependent methyltransferases"/>
    <property type="match status" value="1"/>
</dbReference>
<keyword evidence="1" id="KW-0949">S-adenosyl-L-methionine</keyword>
<dbReference type="EMBL" id="QGKM01000076">
    <property type="protein sequence ID" value="PWQ92757.1"/>
    <property type="molecule type" value="Genomic_DNA"/>
</dbReference>
<keyword evidence="3" id="KW-1185">Reference proteome</keyword>
<gene>
    <name evidence="1" type="primary">rsmJ</name>
    <name evidence="2" type="ORF">DKW60_19300</name>
</gene>
<dbReference type="RefSeq" id="WP_109839307.1">
    <property type="nucleotide sequence ID" value="NZ_QGKM01000076.1"/>
</dbReference>
<comment type="similarity">
    <text evidence="1">Belongs to the methyltransferase superfamily. RsmJ family.</text>
</comment>
<keyword evidence="1 2" id="KW-0489">Methyltransferase</keyword>
<dbReference type="HAMAP" id="MF_01523">
    <property type="entry name" value="16SrRNA_methyltr_J"/>
    <property type="match status" value="1"/>
</dbReference>
<keyword evidence="1" id="KW-0698">rRNA processing</keyword>
<evidence type="ECO:0000313" key="3">
    <source>
        <dbReference type="Proteomes" id="UP000245539"/>
    </source>
</evidence>
<dbReference type="Proteomes" id="UP000245539">
    <property type="component" value="Unassembled WGS sequence"/>
</dbReference>
<comment type="caution">
    <text evidence="1">Lacks conserved residue(s) required for the propagation of feature annotation.</text>
</comment>
<feature type="binding site" evidence="1">
    <location>
        <begin position="124"/>
        <end position="125"/>
    </location>
    <ligand>
        <name>S-adenosyl-L-methionine</name>
        <dbReference type="ChEBI" id="CHEBI:59789"/>
    </ligand>
</feature>
<keyword evidence="1" id="KW-0963">Cytoplasm</keyword>
<dbReference type="OrthoDB" id="3191794at2"/>
<name>A0A317C383_9GAMM</name>
<dbReference type="Pfam" id="PF04445">
    <property type="entry name" value="SAM_MT"/>
    <property type="match status" value="1"/>
</dbReference>
<sequence>MEKQVTLAVSGHDECPPADLEQLSKLLRCPLYTAASDAEYVLHKSPTRLELFNPKQPNTKAIFADFVEGKVRHRRLYGGGKGQDLSKALGLQKFPNATIIDATAGLGSDSFVMATLGCNVTMLERNPVVQLLLSDALARADSSDDSEVEEISARMRLVQQPSIEYLTALEPEDYPQLIYLDPMFPERGKQAQVKKEMRFFHDVVGDDNDSPELLDIAIQRAVERIIVKRPLRAETLNDRKPDFKIKGKTIRYDVYLGTRHN</sequence>
<protein>
    <recommendedName>
        <fullName evidence="1">Ribosomal RNA small subunit methyltransferase J</fullName>
        <ecNumber evidence="1">2.1.1.242</ecNumber>
    </recommendedName>
    <alternativeName>
        <fullName evidence="1">16S rRNA m2G1516 methyltransferase</fullName>
    </alternativeName>
    <alternativeName>
        <fullName evidence="1">rRNA (guanine-N(2)-)-methyltransferase</fullName>
    </alternativeName>
</protein>
<comment type="catalytic activity">
    <reaction evidence="1">
        <text>guanosine(1516) in 16S rRNA + S-adenosyl-L-methionine = N(2)-methylguanosine(1516) in 16S rRNA + S-adenosyl-L-homocysteine + H(+)</text>
        <dbReference type="Rhea" id="RHEA:43220"/>
        <dbReference type="Rhea" id="RHEA-COMP:10412"/>
        <dbReference type="Rhea" id="RHEA-COMP:10413"/>
        <dbReference type="ChEBI" id="CHEBI:15378"/>
        <dbReference type="ChEBI" id="CHEBI:57856"/>
        <dbReference type="ChEBI" id="CHEBI:59789"/>
        <dbReference type="ChEBI" id="CHEBI:74269"/>
        <dbReference type="ChEBI" id="CHEBI:74481"/>
        <dbReference type="EC" id="2.1.1.242"/>
    </reaction>
</comment>
<organism evidence="2 3">
    <name type="scientific">Leucothrix pacifica</name>
    <dbReference type="NCBI Taxonomy" id="1247513"/>
    <lineage>
        <taxon>Bacteria</taxon>
        <taxon>Pseudomonadati</taxon>
        <taxon>Pseudomonadota</taxon>
        <taxon>Gammaproteobacteria</taxon>
        <taxon>Thiotrichales</taxon>
        <taxon>Thiotrichaceae</taxon>
        <taxon>Leucothrix</taxon>
    </lineage>
</organism>
<comment type="subcellular location">
    <subcellularLocation>
        <location evidence="1">Cytoplasm</location>
    </subcellularLocation>
</comment>
<dbReference type="AlphaFoldDB" id="A0A317C383"/>
<accession>A0A317C383</accession>
<comment type="function">
    <text evidence="1">Specifically methylates the guanosine in position 1516 of 16S rRNA.</text>
</comment>
<feature type="binding site" evidence="1">
    <location>
        <position position="181"/>
    </location>
    <ligand>
        <name>S-adenosyl-L-methionine</name>
        <dbReference type="ChEBI" id="CHEBI:59789"/>
    </ligand>
</feature>
<dbReference type="InterPro" id="IPR007536">
    <property type="entry name" value="16SrRNA_methylTrfase_J"/>
</dbReference>
<dbReference type="GO" id="GO:0008990">
    <property type="term" value="F:rRNA (guanine-N2-)-methyltransferase activity"/>
    <property type="evidence" value="ECO:0007669"/>
    <property type="project" value="UniProtKB-UniRule"/>
</dbReference>
<dbReference type="Gene3D" id="3.40.50.150">
    <property type="entry name" value="Vaccinia Virus protein VP39"/>
    <property type="match status" value="1"/>
</dbReference>
<dbReference type="InterPro" id="IPR029063">
    <property type="entry name" value="SAM-dependent_MTases_sf"/>
</dbReference>
<dbReference type="PANTHER" id="PTHR36112:SF1">
    <property type="entry name" value="RIBOSOMAL RNA SMALL SUBUNIT METHYLTRANSFERASE J"/>
    <property type="match status" value="1"/>
</dbReference>
<comment type="caution">
    <text evidence="2">The sequence shown here is derived from an EMBL/GenBank/DDBJ whole genome shotgun (WGS) entry which is preliminary data.</text>
</comment>
<dbReference type="GO" id="GO:0005737">
    <property type="term" value="C:cytoplasm"/>
    <property type="evidence" value="ECO:0007669"/>
    <property type="project" value="UniProtKB-SubCell"/>
</dbReference>
<proteinExistence type="inferred from homology"/>
<evidence type="ECO:0000256" key="1">
    <source>
        <dbReference type="HAMAP-Rule" id="MF_01523"/>
    </source>
</evidence>
<evidence type="ECO:0000313" key="2">
    <source>
        <dbReference type="EMBL" id="PWQ92757.1"/>
    </source>
</evidence>
<dbReference type="PANTHER" id="PTHR36112">
    <property type="entry name" value="RIBOSOMAL RNA SMALL SUBUNIT METHYLTRANSFERASE J"/>
    <property type="match status" value="1"/>
</dbReference>